<evidence type="ECO:0000313" key="3">
    <source>
        <dbReference type="EMBL" id="AWV89621.1"/>
    </source>
</evidence>
<evidence type="ECO:0000256" key="1">
    <source>
        <dbReference type="SAM" id="MobiDB-lite"/>
    </source>
</evidence>
<sequence length="254" mass="27483">MNLLGQRIFFAGVAAITVVGLASPVAAQQIHRYGEAPAGSAGTTQGVSAQGGSAASPTSPAARQDGQASEEPAGHSGEVRMSAAGRVNNPGARQTLDLTIDKLYRGVIPGMRDSVAHLSRARTKGQDESNRNELTWLGFEPTDAYTRVFFQTARKADYKILRKQNPAQVEITLNNTEIAARNFSRFIDTSFFERNVKRVETTKIDASTLKITIELGNFVQPTVRESDNYVYFDFPNDSAKSAAPTRTESAAPLD</sequence>
<dbReference type="InterPro" id="IPR021731">
    <property type="entry name" value="AMIN_dom"/>
</dbReference>
<dbReference type="RefSeq" id="WP_111334428.1">
    <property type="nucleotide sequence ID" value="NZ_CP030032.1"/>
</dbReference>
<feature type="compositionally biased region" description="Low complexity" evidence="1">
    <location>
        <begin position="48"/>
        <end position="62"/>
    </location>
</feature>
<dbReference type="OrthoDB" id="5501701at2"/>
<dbReference type="Proteomes" id="UP000249799">
    <property type="component" value="Chromosome"/>
</dbReference>
<keyword evidence="4" id="KW-1185">Reference proteome</keyword>
<organism evidence="3 4">
    <name type="scientific">Bradymonas sediminis</name>
    <dbReference type="NCBI Taxonomy" id="1548548"/>
    <lineage>
        <taxon>Bacteria</taxon>
        <taxon>Deltaproteobacteria</taxon>
        <taxon>Bradymonadales</taxon>
        <taxon>Bradymonadaceae</taxon>
        <taxon>Bradymonas</taxon>
    </lineage>
</organism>
<feature type="domain" description="AMIN" evidence="2">
    <location>
        <begin position="139"/>
        <end position="227"/>
    </location>
</feature>
<dbReference type="KEGG" id="bsed:DN745_09830"/>
<protein>
    <recommendedName>
        <fullName evidence="2">AMIN domain-containing protein</fullName>
    </recommendedName>
</protein>
<evidence type="ECO:0000313" key="4">
    <source>
        <dbReference type="Proteomes" id="UP000249799"/>
    </source>
</evidence>
<accession>A0A2Z4FKW0</accession>
<dbReference type="Pfam" id="PF11741">
    <property type="entry name" value="AMIN"/>
    <property type="match status" value="1"/>
</dbReference>
<dbReference type="AlphaFoldDB" id="A0A2Z4FKW0"/>
<feature type="region of interest" description="Disordered" evidence="1">
    <location>
        <begin position="37"/>
        <end position="76"/>
    </location>
</feature>
<dbReference type="EMBL" id="CP030032">
    <property type="protein sequence ID" value="AWV89621.1"/>
    <property type="molecule type" value="Genomic_DNA"/>
</dbReference>
<gene>
    <name evidence="3" type="ORF">DN745_09830</name>
</gene>
<dbReference type="Gene3D" id="2.60.40.3500">
    <property type="match status" value="1"/>
</dbReference>
<evidence type="ECO:0000259" key="2">
    <source>
        <dbReference type="Pfam" id="PF11741"/>
    </source>
</evidence>
<proteinExistence type="predicted"/>
<reference evidence="3 4" key="1">
    <citation type="submission" date="2018-06" db="EMBL/GenBank/DDBJ databases">
        <title>Lujinxingia sediminis gen. nov. sp. nov., a new facultative anaerobic member of the class Deltaproteobacteria, and proposal of Lujinxingaceae fam. nov.</title>
        <authorList>
            <person name="Guo L.-Y."/>
            <person name="Li C.-M."/>
            <person name="Wang S."/>
            <person name="Du Z.-J."/>
        </authorList>
    </citation>
    <scope>NUCLEOTIDE SEQUENCE [LARGE SCALE GENOMIC DNA]</scope>
    <source>
        <strain evidence="3 4">FA350</strain>
    </source>
</reference>
<name>A0A2Z4FKW0_9DELT</name>